<organism evidence="3 4">
    <name type="scientific">Artemisia annua</name>
    <name type="common">Sweet wormwood</name>
    <dbReference type="NCBI Taxonomy" id="35608"/>
    <lineage>
        <taxon>Eukaryota</taxon>
        <taxon>Viridiplantae</taxon>
        <taxon>Streptophyta</taxon>
        <taxon>Embryophyta</taxon>
        <taxon>Tracheophyta</taxon>
        <taxon>Spermatophyta</taxon>
        <taxon>Magnoliopsida</taxon>
        <taxon>eudicotyledons</taxon>
        <taxon>Gunneridae</taxon>
        <taxon>Pentapetalae</taxon>
        <taxon>asterids</taxon>
        <taxon>campanulids</taxon>
        <taxon>Asterales</taxon>
        <taxon>Asteraceae</taxon>
        <taxon>Asteroideae</taxon>
        <taxon>Anthemideae</taxon>
        <taxon>Artemisiinae</taxon>
        <taxon>Artemisia</taxon>
    </lineage>
</organism>
<dbReference type="AlphaFoldDB" id="A0A2U1LYS5"/>
<evidence type="ECO:0000259" key="2">
    <source>
        <dbReference type="PROSITE" id="PS50104"/>
    </source>
</evidence>
<reference evidence="3 4" key="1">
    <citation type="journal article" date="2018" name="Mol. Plant">
        <title>The genome of Artemisia annua provides insight into the evolution of Asteraceae family and artemisinin biosynthesis.</title>
        <authorList>
            <person name="Shen Q."/>
            <person name="Zhang L."/>
            <person name="Liao Z."/>
            <person name="Wang S."/>
            <person name="Yan T."/>
            <person name="Shi P."/>
            <person name="Liu M."/>
            <person name="Fu X."/>
            <person name="Pan Q."/>
            <person name="Wang Y."/>
            <person name="Lv Z."/>
            <person name="Lu X."/>
            <person name="Zhang F."/>
            <person name="Jiang W."/>
            <person name="Ma Y."/>
            <person name="Chen M."/>
            <person name="Hao X."/>
            <person name="Li L."/>
            <person name="Tang Y."/>
            <person name="Lv G."/>
            <person name="Zhou Y."/>
            <person name="Sun X."/>
            <person name="Brodelius P.E."/>
            <person name="Rose J.K.C."/>
            <person name="Tang K."/>
        </authorList>
    </citation>
    <scope>NUCLEOTIDE SEQUENCE [LARGE SCALE GENOMIC DNA]</scope>
    <source>
        <strain evidence="4">cv. Huhao1</strain>
        <tissue evidence="3">Leaf</tissue>
    </source>
</reference>
<evidence type="ECO:0000313" key="3">
    <source>
        <dbReference type="EMBL" id="PWA54172.1"/>
    </source>
</evidence>
<dbReference type="InterPro" id="IPR027417">
    <property type="entry name" value="P-loop_NTPase"/>
</dbReference>
<dbReference type="SMART" id="SM00255">
    <property type="entry name" value="TIR"/>
    <property type="match status" value="1"/>
</dbReference>
<dbReference type="GO" id="GO:0006952">
    <property type="term" value="P:defense response"/>
    <property type="evidence" value="ECO:0007669"/>
    <property type="project" value="InterPro"/>
</dbReference>
<dbReference type="OrthoDB" id="6160824at2759"/>
<evidence type="ECO:0000256" key="1">
    <source>
        <dbReference type="ARBA" id="ARBA00023027"/>
    </source>
</evidence>
<protein>
    <submittedName>
        <fullName evidence="3">Toll/interleukin-1 receptor (TIR) domain-containing protein</fullName>
    </submittedName>
</protein>
<dbReference type="Proteomes" id="UP000245207">
    <property type="component" value="Unassembled WGS sequence"/>
</dbReference>
<evidence type="ECO:0000313" key="4">
    <source>
        <dbReference type="Proteomes" id="UP000245207"/>
    </source>
</evidence>
<feature type="domain" description="TIR" evidence="2">
    <location>
        <begin position="15"/>
        <end position="179"/>
    </location>
</feature>
<dbReference type="PROSITE" id="PS50104">
    <property type="entry name" value="TIR"/>
    <property type="match status" value="1"/>
</dbReference>
<dbReference type="Gene3D" id="3.40.50.300">
    <property type="entry name" value="P-loop containing nucleotide triphosphate hydrolases"/>
    <property type="match status" value="1"/>
</dbReference>
<sequence>MTSSSSSVPITRLGCTYDVFLSFKGEDTRNTFVDHLYNALVQKGIHTFKDNVMLGGGEQISSELLNAIQESRFAVVVLSKNYANSSWCLEELSKIMECHHQMGQEVLPVFYNVDPSDVRGRKRDFETAFKQHEEGKFKGEMDKVNKWIEALTAASNFYGHHISAFSGYTLIHIGVKLQLSTRLLEDIFADKPARGRENNLIGIESNIEKLISKLNIEATQDVRTVGIHGMGGIGKTTIARVLFHRILGARHWSKLLNPEDGAEMIQTRLCNKKVLLVLDDVDFCTGSLPTLVCLRR</sequence>
<dbReference type="GO" id="GO:0007165">
    <property type="term" value="P:signal transduction"/>
    <property type="evidence" value="ECO:0007669"/>
    <property type="project" value="InterPro"/>
</dbReference>
<proteinExistence type="predicted"/>
<dbReference type="InterPro" id="IPR035897">
    <property type="entry name" value="Toll_tir_struct_dom_sf"/>
</dbReference>
<gene>
    <name evidence="3" type="ORF">CTI12_AA438150</name>
</gene>
<name>A0A2U1LYS5_ARTAN</name>
<dbReference type="InterPro" id="IPR044974">
    <property type="entry name" value="Disease_R_plants"/>
</dbReference>
<keyword evidence="3" id="KW-0675">Receptor</keyword>
<keyword evidence="1" id="KW-0520">NAD</keyword>
<dbReference type="InterPro" id="IPR002182">
    <property type="entry name" value="NB-ARC"/>
</dbReference>
<dbReference type="Pfam" id="PF01582">
    <property type="entry name" value="TIR"/>
    <property type="match status" value="1"/>
</dbReference>
<dbReference type="EMBL" id="PKPP01007164">
    <property type="protein sequence ID" value="PWA54172.1"/>
    <property type="molecule type" value="Genomic_DNA"/>
</dbReference>
<accession>A0A2U1LYS5</accession>
<dbReference type="PANTHER" id="PTHR11017">
    <property type="entry name" value="LEUCINE-RICH REPEAT-CONTAINING PROTEIN"/>
    <property type="match status" value="1"/>
</dbReference>
<dbReference type="FunFam" id="3.40.50.10140:FF:000007">
    <property type="entry name" value="Disease resistance protein (TIR-NBS-LRR class)"/>
    <property type="match status" value="1"/>
</dbReference>
<dbReference type="Pfam" id="PF00931">
    <property type="entry name" value="NB-ARC"/>
    <property type="match status" value="1"/>
</dbReference>
<dbReference type="GO" id="GO:0043531">
    <property type="term" value="F:ADP binding"/>
    <property type="evidence" value="ECO:0007669"/>
    <property type="project" value="InterPro"/>
</dbReference>
<dbReference type="InterPro" id="IPR000157">
    <property type="entry name" value="TIR_dom"/>
</dbReference>
<dbReference type="Gene3D" id="3.40.50.10140">
    <property type="entry name" value="Toll/interleukin-1 receptor homology (TIR) domain"/>
    <property type="match status" value="1"/>
</dbReference>
<dbReference type="SUPFAM" id="SSF52540">
    <property type="entry name" value="P-loop containing nucleoside triphosphate hydrolases"/>
    <property type="match status" value="1"/>
</dbReference>
<comment type="caution">
    <text evidence="3">The sequence shown here is derived from an EMBL/GenBank/DDBJ whole genome shotgun (WGS) entry which is preliminary data.</text>
</comment>
<keyword evidence="4" id="KW-1185">Reference proteome</keyword>
<dbReference type="SUPFAM" id="SSF52200">
    <property type="entry name" value="Toll/Interleukin receptor TIR domain"/>
    <property type="match status" value="1"/>
</dbReference>
<dbReference type="PANTHER" id="PTHR11017:SF479">
    <property type="entry name" value="DISEASE RESISTANCE PROTEIN (TIR-NBS-LRR CLASS) FAMILY"/>
    <property type="match status" value="1"/>
</dbReference>